<organism evidence="2 4">
    <name type="scientific">Cucumis melo var. makuwa</name>
    <name type="common">Oriental melon</name>
    <dbReference type="NCBI Taxonomy" id="1194695"/>
    <lineage>
        <taxon>Eukaryota</taxon>
        <taxon>Viridiplantae</taxon>
        <taxon>Streptophyta</taxon>
        <taxon>Embryophyta</taxon>
        <taxon>Tracheophyta</taxon>
        <taxon>Spermatophyta</taxon>
        <taxon>Magnoliopsida</taxon>
        <taxon>eudicotyledons</taxon>
        <taxon>Gunneridae</taxon>
        <taxon>Pentapetalae</taxon>
        <taxon>rosids</taxon>
        <taxon>fabids</taxon>
        <taxon>Cucurbitales</taxon>
        <taxon>Cucurbitaceae</taxon>
        <taxon>Benincaseae</taxon>
        <taxon>Cucumis</taxon>
    </lineage>
</organism>
<protein>
    <submittedName>
        <fullName evidence="2">Uncharacterized protein</fullName>
    </submittedName>
</protein>
<evidence type="ECO:0000313" key="5">
    <source>
        <dbReference type="Proteomes" id="UP000321947"/>
    </source>
</evidence>
<evidence type="ECO:0000313" key="3">
    <source>
        <dbReference type="EMBL" id="TYK02594.1"/>
    </source>
</evidence>
<evidence type="ECO:0000313" key="4">
    <source>
        <dbReference type="Proteomes" id="UP000321393"/>
    </source>
</evidence>
<dbReference type="Proteomes" id="UP000321947">
    <property type="component" value="Unassembled WGS sequence"/>
</dbReference>
<accession>A0A5A7SSL7</accession>
<dbReference type="AlphaFoldDB" id="A0A5A7SSL7"/>
<evidence type="ECO:0000313" key="2">
    <source>
        <dbReference type="EMBL" id="KAA0033950.1"/>
    </source>
</evidence>
<dbReference type="EMBL" id="SSTD01015517">
    <property type="protein sequence ID" value="TYK02594.1"/>
    <property type="molecule type" value="Genomic_DNA"/>
</dbReference>
<reference evidence="4 5" key="1">
    <citation type="submission" date="2019-08" db="EMBL/GenBank/DDBJ databases">
        <title>Draft genome sequences of two oriental melons (Cucumis melo L. var makuwa).</title>
        <authorList>
            <person name="Kwon S.-Y."/>
        </authorList>
    </citation>
    <scope>NUCLEOTIDE SEQUENCE [LARGE SCALE GENOMIC DNA]</scope>
    <source>
        <strain evidence="5">cv. Chang Bougi</strain>
        <strain evidence="4">cv. SW 3</strain>
        <tissue evidence="2">Leaf</tissue>
    </source>
</reference>
<name>A0A5A7SSL7_CUCMM</name>
<dbReference type="Proteomes" id="UP000321393">
    <property type="component" value="Unassembled WGS sequence"/>
</dbReference>
<feature type="region of interest" description="Disordered" evidence="1">
    <location>
        <begin position="16"/>
        <end position="54"/>
    </location>
</feature>
<evidence type="ECO:0000256" key="1">
    <source>
        <dbReference type="SAM" id="MobiDB-lite"/>
    </source>
</evidence>
<dbReference type="EMBL" id="SSTE01020493">
    <property type="protein sequence ID" value="KAA0033950.1"/>
    <property type="molecule type" value="Genomic_DNA"/>
</dbReference>
<comment type="caution">
    <text evidence="2">The sequence shown here is derived from an EMBL/GenBank/DDBJ whole genome shotgun (WGS) entry which is preliminary data.</text>
</comment>
<proteinExistence type="predicted"/>
<gene>
    <name evidence="3" type="ORF">E5676_scaffold925G00500</name>
    <name evidence="2" type="ORF">E6C27_scaffold400G00080</name>
</gene>
<sequence>MSIPLMKLLAKTLVDYSSQSKGKKPSSEKHGGKHDKTKSFGHKDREKLRPSSGNMARMMVHTEVSPLNLLNLALSVTDLIGSEIVQIERQ</sequence>
<feature type="compositionally biased region" description="Basic and acidic residues" evidence="1">
    <location>
        <begin position="37"/>
        <end position="49"/>
    </location>
</feature>